<organism evidence="1 2">
    <name type="scientific">Araneus ventricosus</name>
    <name type="common">Orbweaver spider</name>
    <name type="synonym">Epeira ventricosa</name>
    <dbReference type="NCBI Taxonomy" id="182803"/>
    <lineage>
        <taxon>Eukaryota</taxon>
        <taxon>Metazoa</taxon>
        <taxon>Ecdysozoa</taxon>
        <taxon>Arthropoda</taxon>
        <taxon>Chelicerata</taxon>
        <taxon>Arachnida</taxon>
        <taxon>Araneae</taxon>
        <taxon>Araneomorphae</taxon>
        <taxon>Entelegynae</taxon>
        <taxon>Araneoidea</taxon>
        <taxon>Araneidae</taxon>
        <taxon>Araneus</taxon>
    </lineage>
</organism>
<keyword evidence="2" id="KW-1185">Reference proteome</keyword>
<accession>A0A4Y2JAP3</accession>
<protein>
    <submittedName>
        <fullName evidence="1">Uncharacterized protein</fullName>
    </submittedName>
</protein>
<dbReference type="Proteomes" id="UP000499080">
    <property type="component" value="Unassembled WGS sequence"/>
</dbReference>
<dbReference type="OrthoDB" id="6433527at2759"/>
<evidence type="ECO:0000313" key="2">
    <source>
        <dbReference type="Proteomes" id="UP000499080"/>
    </source>
</evidence>
<sequence>MKKLLAVYLDLPESTNLEESLDFIYTMEEEIKDLQVKFKISLTEHCKAPNSDNVPMTVHEPKLKIPDFPCLNFQRYGTLDKTLKSFWEIENVTCDSSPISEELNYCNEHCEKTHYRNSEDIWYKCPLNLKLKKLFWVIPIK</sequence>
<name>A0A4Y2JAP3_ARAVE</name>
<comment type="caution">
    <text evidence="1">The sequence shown here is derived from an EMBL/GenBank/DDBJ whole genome shotgun (WGS) entry which is preliminary data.</text>
</comment>
<dbReference type="EMBL" id="BGPR01109761">
    <property type="protein sequence ID" value="GBM86995.1"/>
    <property type="molecule type" value="Genomic_DNA"/>
</dbReference>
<proteinExistence type="predicted"/>
<reference evidence="1 2" key="1">
    <citation type="journal article" date="2019" name="Sci. Rep.">
        <title>Orb-weaving spider Araneus ventricosus genome elucidates the spidroin gene catalogue.</title>
        <authorList>
            <person name="Kono N."/>
            <person name="Nakamura H."/>
            <person name="Ohtoshi R."/>
            <person name="Moran D.A.P."/>
            <person name="Shinohara A."/>
            <person name="Yoshida Y."/>
            <person name="Fujiwara M."/>
            <person name="Mori M."/>
            <person name="Tomita M."/>
            <person name="Arakawa K."/>
        </authorList>
    </citation>
    <scope>NUCLEOTIDE SEQUENCE [LARGE SCALE GENOMIC DNA]</scope>
</reference>
<evidence type="ECO:0000313" key="1">
    <source>
        <dbReference type="EMBL" id="GBM86995.1"/>
    </source>
</evidence>
<gene>
    <name evidence="1" type="ORF">AVEN_61712_1</name>
</gene>
<dbReference type="AlphaFoldDB" id="A0A4Y2JAP3"/>